<name>A0A1F8EUF8_9BACT</name>
<gene>
    <name evidence="2" type="ORF">A2746_01690</name>
</gene>
<sequence>MSKKSNQPAKNTLNDLFGSKTRIKILKFLFRNYLSDFNAKDMAKKLQEADIAVNREIKMLVKIGLINKKK</sequence>
<evidence type="ECO:0000313" key="3">
    <source>
        <dbReference type="Proteomes" id="UP000177419"/>
    </source>
</evidence>
<protein>
    <recommendedName>
        <fullName evidence="1">HTH arsR-type domain-containing protein</fullName>
    </recommendedName>
</protein>
<dbReference type="PROSITE" id="PS50987">
    <property type="entry name" value="HTH_ARSR_2"/>
    <property type="match status" value="1"/>
</dbReference>
<dbReference type="AlphaFoldDB" id="A0A1F8EUF8"/>
<evidence type="ECO:0000313" key="2">
    <source>
        <dbReference type="EMBL" id="OGN04128.1"/>
    </source>
</evidence>
<dbReference type="InterPro" id="IPR036388">
    <property type="entry name" value="WH-like_DNA-bd_sf"/>
</dbReference>
<organism evidence="2 3">
    <name type="scientific">Candidatus Yanofskybacteria bacterium RIFCSPHIGHO2_01_FULL_44_22</name>
    <dbReference type="NCBI Taxonomy" id="1802669"/>
    <lineage>
        <taxon>Bacteria</taxon>
        <taxon>Candidatus Yanofskyibacteriota</taxon>
    </lineage>
</organism>
<accession>A0A1F8EUF8</accession>
<dbReference type="GO" id="GO:0003700">
    <property type="term" value="F:DNA-binding transcription factor activity"/>
    <property type="evidence" value="ECO:0007669"/>
    <property type="project" value="InterPro"/>
</dbReference>
<dbReference type="Proteomes" id="UP000177419">
    <property type="component" value="Unassembled WGS sequence"/>
</dbReference>
<dbReference type="Gene3D" id="1.10.10.10">
    <property type="entry name" value="Winged helix-like DNA-binding domain superfamily/Winged helix DNA-binding domain"/>
    <property type="match status" value="1"/>
</dbReference>
<dbReference type="InterPro" id="IPR036390">
    <property type="entry name" value="WH_DNA-bd_sf"/>
</dbReference>
<dbReference type="EMBL" id="MGJJ01000028">
    <property type="protein sequence ID" value="OGN04128.1"/>
    <property type="molecule type" value="Genomic_DNA"/>
</dbReference>
<reference evidence="2 3" key="1">
    <citation type="journal article" date="2016" name="Nat. Commun.">
        <title>Thousands of microbial genomes shed light on interconnected biogeochemical processes in an aquifer system.</title>
        <authorList>
            <person name="Anantharaman K."/>
            <person name="Brown C.T."/>
            <person name="Hug L.A."/>
            <person name="Sharon I."/>
            <person name="Castelle C.J."/>
            <person name="Probst A.J."/>
            <person name="Thomas B.C."/>
            <person name="Singh A."/>
            <person name="Wilkins M.J."/>
            <person name="Karaoz U."/>
            <person name="Brodie E.L."/>
            <person name="Williams K.H."/>
            <person name="Hubbard S.S."/>
            <person name="Banfield J.F."/>
        </authorList>
    </citation>
    <scope>NUCLEOTIDE SEQUENCE [LARGE SCALE GENOMIC DNA]</scope>
</reference>
<evidence type="ECO:0000259" key="1">
    <source>
        <dbReference type="PROSITE" id="PS50987"/>
    </source>
</evidence>
<comment type="caution">
    <text evidence="2">The sequence shown here is derived from an EMBL/GenBank/DDBJ whole genome shotgun (WGS) entry which is preliminary data.</text>
</comment>
<dbReference type="SUPFAM" id="SSF46785">
    <property type="entry name" value="Winged helix' DNA-binding domain"/>
    <property type="match status" value="1"/>
</dbReference>
<proteinExistence type="predicted"/>
<dbReference type="STRING" id="1802669.A2746_01690"/>
<dbReference type="InterPro" id="IPR001845">
    <property type="entry name" value="HTH_ArsR_DNA-bd_dom"/>
</dbReference>
<feature type="domain" description="HTH arsR-type" evidence="1">
    <location>
        <begin position="2"/>
        <end position="70"/>
    </location>
</feature>